<protein>
    <submittedName>
        <fullName evidence="13">Cytochrome c oxidase assembly protein COX15</fullName>
    </submittedName>
</protein>
<proteinExistence type="inferred from homology"/>
<keyword evidence="7" id="KW-0408">Iron</keyword>
<keyword evidence="8" id="KW-0350">Heme biosynthesis</keyword>
<dbReference type="GO" id="GO:0046872">
    <property type="term" value="F:metal ion binding"/>
    <property type="evidence" value="ECO:0007669"/>
    <property type="project" value="UniProtKB-KW"/>
</dbReference>
<comment type="subcellular location">
    <subcellularLocation>
        <location evidence="2">Membrane</location>
        <topology evidence="2">Multi-pass membrane protein</topology>
    </subcellularLocation>
</comment>
<dbReference type="OrthoDB" id="1726137at2759"/>
<evidence type="ECO:0000313" key="14">
    <source>
        <dbReference type="Proteomes" id="UP000310108"/>
    </source>
</evidence>
<feature type="transmembrane region" description="Helical" evidence="12">
    <location>
        <begin position="144"/>
        <end position="164"/>
    </location>
</feature>
<dbReference type="HAMAP" id="MF_01665">
    <property type="entry name" value="HemeA_synth_type2"/>
    <property type="match status" value="1"/>
</dbReference>
<evidence type="ECO:0000256" key="3">
    <source>
        <dbReference type="ARBA" id="ARBA00022692"/>
    </source>
</evidence>
<reference evidence="13 14" key="1">
    <citation type="journal article" date="2019" name="PLoS ONE">
        <title>Comparative genome analysis indicates high evolutionary potential of pathogenicity genes in Colletotrichum tanaceti.</title>
        <authorList>
            <person name="Lelwala R.V."/>
            <person name="Korhonen P.K."/>
            <person name="Young N.D."/>
            <person name="Scott J.B."/>
            <person name="Ades P.A."/>
            <person name="Gasser R.B."/>
            <person name="Taylor P.W.J."/>
        </authorList>
    </citation>
    <scope>NUCLEOTIDE SEQUENCE [LARGE SCALE GENOMIC DNA]</scope>
    <source>
        <strain evidence="13">BRIP57314</strain>
    </source>
</reference>
<dbReference type="GO" id="GO:0016653">
    <property type="term" value="F:oxidoreductase activity, acting on NAD(P)H, heme protein as acceptor"/>
    <property type="evidence" value="ECO:0007669"/>
    <property type="project" value="TreeGrafter"/>
</dbReference>
<evidence type="ECO:0000256" key="7">
    <source>
        <dbReference type="ARBA" id="ARBA00023004"/>
    </source>
</evidence>
<sequence>MQPEGGPALTGYGSPSHSTALHLKNTDLHVHVLLRADTTTSKPLNMASFAPGLRRLALRASPSLFVCRQCQRQQPQWQRTSPSRIVDSILRSQQTRSFHQTKAPLSFSSNAIVDRTSPIVEQAAAAAKEGGKKSAWPEMNSKSVGYWLVGSAISVFGIVVWGGLTRLTESGLSITEWRPVTGSLPPRNQQDWESEFEKYRASPEFKLLNPHMDLDEFKKIYFMEWSHRLWGRFIGMSFVLPTLYFIARRRVTPKMALNLCGISCLIGFQGFIGWWMVKSGLKDDLFAPGSHPRVSQYRLTAHLATAFVCYSWMLLSALSVFRTRRLLADPVAASKAFAALQNPAIKTFRRLSFALVALVFTTAMSGALVAGLDAGLIYNEFPYMGLGLTPPSKELWDNFYSRKEDGSDLWWRNMLENPSTVQLDHRILAMTTFCSILSLFAYSRTRRVAGALPQDVKKGVLGTVHLVLMQAALGISTLIYIVPVPLAAAHQAGALALLTGALVLGHRLRVPKSTLAMIQKRIKALKPQ</sequence>
<feature type="transmembrane region" description="Helical" evidence="12">
    <location>
        <begin position="259"/>
        <end position="277"/>
    </location>
</feature>
<evidence type="ECO:0000256" key="1">
    <source>
        <dbReference type="ARBA" id="ARBA00001970"/>
    </source>
</evidence>
<keyword evidence="5 12" id="KW-1133">Transmembrane helix</keyword>
<dbReference type="Pfam" id="PF02628">
    <property type="entry name" value="COX15-CtaA"/>
    <property type="match status" value="1"/>
</dbReference>
<dbReference type="GO" id="GO:0006784">
    <property type="term" value="P:heme A biosynthetic process"/>
    <property type="evidence" value="ECO:0007669"/>
    <property type="project" value="InterPro"/>
</dbReference>
<dbReference type="Proteomes" id="UP000310108">
    <property type="component" value="Unassembled WGS sequence"/>
</dbReference>
<keyword evidence="14" id="KW-1185">Reference proteome</keyword>
<feature type="transmembrane region" description="Helical" evidence="12">
    <location>
        <begin position="463"/>
        <end position="482"/>
    </location>
</feature>
<evidence type="ECO:0000256" key="5">
    <source>
        <dbReference type="ARBA" id="ARBA00022989"/>
    </source>
</evidence>
<evidence type="ECO:0000256" key="12">
    <source>
        <dbReference type="SAM" id="Phobius"/>
    </source>
</evidence>
<dbReference type="PANTHER" id="PTHR23289:SF2">
    <property type="entry name" value="CYTOCHROME C OXIDASE ASSEMBLY PROTEIN COX15 HOMOLOG"/>
    <property type="match status" value="1"/>
</dbReference>
<dbReference type="AlphaFoldDB" id="A0A4U6XRV1"/>
<dbReference type="GO" id="GO:0120547">
    <property type="term" value="F:heme A synthase activity"/>
    <property type="evidence" value="ECO:0007669"/>
    <property type="project" value="UniProtKB-EC"/>
</dbReference>
<gene>
    <name evidence="13" type="primary">COX15</name>
    <name evidence="13" type="ORF">CTA1_6468</name>
</gene>
<comment type="pathway">
    <text evidence="10">Porphyrin-containing compound metabolism; heme A biosynthesis; heme A from heme O: step 1/1.</text>
</comment>
<evidence type="ECO:0000256" key="6">
    <source>
        <dbReference type="ARBA" id="ARBA00023002"/>
    </source>
</evidence>
<comment type="catalytic activity">
    <reaction evidence="11">
        <text>Fe(II)-heme o + 2 A + H2O = Fe(II)-heme a + 2 AH2</text>
        <dbReference type="Rhea" id="RHEA:63388"/>
        <dbReference type="ChEBI" id="CHEBI:13193"/>
        <dbReference type="ChEBI" id="CHEBI:15377"/>
        <dbReference type="ChEBI" id="CHEBI:17499"/>
        <dbReference type="ChEBI" id="CHEBI:60530"/>
        <dbReference type="ChEBI" id="CHEBI:61715"/>
        <dbReference type="EC" id="1.17.99.9"/>
    </reaction>
    <physiologicalReaction direction="left-to-right" evidence="11">
        <dbReference type="Rhea" id="RHEA:63389"/>
    </physiologicalReaction>
</comment>
<keyword evidence="9 12" id="KW-0472">Membrane</keyword>
<feature type="transmembrane region" description="Helical" evidence="12">
    <location>
        <begin position="423"/>
        <end position="442"/>
    </location>
</feature>
<feature type="transmembrane region" description="Helical" evidence="12">
    <location>
        <begin position="488"/>
        <end position="505"/>
    </location>
</feature>
<dbReference type="InterPro" id="IPR003780">
    <property type="entry name" value="COX15/CtaA_fam"/>
</dbReference>
<accession>A0A4U6XRV1</accession>
<organism evidence="13 14">
    <name type="scientific">Colletotrichum tanaceti</name>
    <dbReference type="NCBI Taxonomy" id="1306861"/>
    <lineage>
        <taxon>Eukaryota</taxon>
        <taxon>Fungi</taxon>
        <taxon>Dikarya</taxon>
        <taxon>Ascomycota</taxon>
        <taxon>Pezizomycotina</taxon>
        <taxon>Sordariomycetes</taxon>
        <taxon>Hypocreomycetidae</taxon>
        <taxon>Glomerellales</taxon>
        <taxon>Glomerellaceae</taxon>
        <taxon>Colletotrichum</taxon>
        <taxon>Colletotrichum destructivum species complex</taxon>
    </lineage>
</organism>
<keyword evidence="3 12" id="KW-0812">Transmembrane</keyword>
<dbReference type="EMBL" id="PJEX01000023">
    <property type="protein sequence ID" value="TKW58531.1"/>
    <property type="molecule type" value="Genomic_DNA"/>
</dbReference>
<keyword evidence="4" id="KW-0479">Metal-binding</keyword>
<dbReference type="STRING" id="1306861.A0A4U6XRV1"/>
<evidence type="ECO:0000256" key="9">
    <source>
        <dbReference type="ARBA" id="ARBA00023136"/>
    </source>
</evidence>
<feature type="transmembrane region" description="Helical" evidence="12">
    <location>
        <begin position="297"/>
        <end position="321"/>
    </location>
</feature>
<feature type="transmembrane region" description="Helical" evidence="12">
    <location>
        <begin position="353"/>
        <end position="378"/>
    </location>
</feature>
<evidence type="ECO:0000256" key="11">
    <source>
        <dbReference type="ARBA" id="ARBA00048044"/>
    </source>
</evidence>
<dbReference type="PANTHER" id="PTHR23289">
    <property type="entry name" value="CYTOCHROME C OXIDASE ASSEMBLY PROTEIN COX15"/>
    <property type="match status" value="1"/>
</dbReference>
<feature type="transmembrane region" description="Helical" evidence="12">
    <location>
        <begin position="229"/>
        <end position="247"/>
    </location>
</feature>
<evidence type="ECO:0000313" key="13">
    <source>
        <dbReference type="EMBL" id="TKW58531.1"/>
    </source>
</evidence>
<keyword evidence="6" id="KW-0560">Oxidoreductase</keyword>
<comment type="caution">
    <text evidence="13">The sequence shown here is derived from an EMBL/GenBank/DDBJ whole genome shotgun (WGS) entry which is preliminary data.</text>
</comment>
<evidence type="ECO:0000256" key="10">
    <source>
        <dbReference type="ARBA" id="ARBA00044501"/>
    </source>
</evidence>
<evidence type="ECO:0000256" key="2">
    <source>
        <dbReference type="ARBA" id="ARBA00004141"/>
    </source>
</evidence>
<dbReference type="InterPro" id="IPR023754">
    <property type="entry name" value="HemeA_Synthase_type2"/>
</dbReference>
<comment type="cofactor">
    <cofactor evidence="1">
        <name>heme b</name>
        <dbReference type="ChEBI" id="CHEBI:60344"/>
    </cofactor>
</comment>
<name>A0A4U6XRV1_9PEZI</name>
<dbReference type="GO" id="GO:0005743">
    <property type="term" value="C:mitochondrial inner membrane"/>
    <property type="evidence" value="ECO:0007669"/>
    <property type="project" value="TreeGrafter"/>
</dbReference>
<evidence type="ECO:0000256" key="4">
    <source>
        <dbReference type="ARBA" id="ARBA00022723"/>
    </source>
</evidence>
<evidence type="ECO:0000256" key="8">
    <source>
        <dbReference type="ARBA" id="ARBA00023133"/>
    </source>
</evidence>